<dbReference type="Gene3D" id="3.10.450.620">
    <property type="entry name" value="JHP933, nucleotidyltransferase-like core domain"/>
    <property type="match status" value="1"/>
</dbReference>
<dbReference type="EMBL" id="LCNT01000001">
    <property type="protein sequence ID" value="KKU61960.1"/>
    <property type="molecule type" value="Genomic_DNA"/>
</dbReference>
<dbReference type="Pfam" id="PF08843">
    <property type="entry name" value="AbiEii"/>
    <property type="match status" value="1"/>
</dbReference>
<evidence type="ECO:0000313" key="1">
    <source>
        <dbReference type="EMBL" id="KKU61960.1"/>
    </source>
</evidence>
<evidence type="ECO:0000313" key="2">
    <source>
        <dbReference type="Proteomes" id="UP000033860"/>
    </source>
</evidence>
<gene>
    <name evidence="1" type="ORF">UX85_C0001G0174</name>
</gene>
<dbReference type="InterPro" id="IPR014942">
    <property type="entry name" value="AbiEii"/>
</dbReference>
<dbReference type="Proteomes" id="UP000033860">
    <property type="component" value="Unassembled WGS sequence"/>
</dbReference>
<accession>A0A0G1UW73</accession>
<organism evidence="1 2">
    <name type="scientific">Candidatus Beckwithbacteria bacterium GW2011_GWB1_47_15</name>
    <dbReference type="NCBI Taxonomy" id="1618371"/>
    <lineage>
        <taxon>Bacteria</taxon>
        <taxon>Candidatus Beckwithiibacteriota</taxon>
    </lineage>
</organism>
<proteinExistence type="predicted"/>
<name>A0A0G1UW73_9BACT</name>
<sequence length="226" mass="26403">MAKSILTAKQRDFLELAEKEPSLVKRFYLTGGTALAEFYFQHRLSEDIDLFSEQEVNPKAAEAFLKKAAANLKIKKIVRQQFLGLHTYKLHYKDGDFLKVDFNYYPFPRIEKGTSFGKLEVSSVYDIAVNKIHTVGMKPRARDYVDLYFIFTTSKYKPEKYLQRMRLDSQAKFDWPLEAKNLAAGFLRVKDFSKTDLPKMLKPLDLKAMEKFFLQLARGLKKEIFK</sequence>
<dbReference type="AlphaFoldDB" id="A0A0G1UW73"/>
<comment type="caution">
    <text evidence="1">The sequence shown here is derived from an EMBL/GenBank/DDBJ whole genome shotgun (WGS) entry which is preliminary data.</text>
</comment>
<reference evidence="1 2" key="1">
    <citation type="journal article" date="2015" name="Nature">
        <title>rRNA introns, odd ribosomes, and small enigmatic genomes across a large radiation of phyla.</title>
        <authorList>
            <person name="Brown C.T."/>
            <person name="Hug L.A."/>
            <person name="Thomas B.C."/>
            <person name="Sharon I."/>
            <person name="Castelle C.J."/>
            <person name="Singh A."/>
            <person name="Wilkins M.J."/>
            <person name="Williams K.H."/>
            <person name="Banfield J.F."/>
        </authorList>
    </citation>
    <scope>NUCLEOTIDE SEQUENCE [LARGE SCALE GENOMIC DNA]</scope>
</reference>
<evidence type="ECO:0008006" key="3">
    <source>
        <dbReference type="Google" id="ProtNLM"/>
    </source>
</evidence>
<protein>
    <recommendedName>
        <fullName evidence="3">Nucleotidyl transferase AbiEii/AbiGii toxin family protein</fullName>
    </recommendedName>
</protein>